<reference evidence="2" key="1">
    <citation type="journal article" date="2019" name="Phycologia">
        <title>Chloroplast and mitochondrial genomes of Balbiania investiens (Balbianiales, Nemaliophycidae).</title>
        <authorList>
            <person name="Evans J.R."/>
            <person name="StAmour N."/>
            <person name="Verbruggen H."/>
            <person name="Salomaki E.D."/>
            <person name="Vis M.L."/>
        </authorList>
    </citation>
    <scope>NUCLEOTIDE SEQUENCE</scope>
</reference>
<evidence type="ECO:0000313" key="2">
    <source>
        <dbReference type="EMBL" id="QBX88672.1"/>
    </source>
</evidence>
<keyword evidence="1" id="KW-0812">Transmembrane</keyword>
<geneLocation type="plastid" evidence="2"/>
<feature type="transmembrane region" description="Helical" evidence="1">
    <location>
        <begin position="76"/>
        <end position="93"/>
    </location>
</feature>
<sequence>MINLIELSYFQDYLYSPQNWCHHLNAIYKITFIFCYLAIVPFCPIFVIIIVAAIFSSILFNIGIELTSMPIISKKIFISIFLLFILLMFPYSISLDRILIIRCQLVISSYSTNAEVYRNMKFSCINPTERFQNYSRFIINIIMPISIIRIGIVVFSYLNLYRLIILTTSNNNIFLFYFQIVSHLQKYYPILFNLLFIIMLSNDFVKRLELKVTHTMIAISLRGLSSSSLDYYSKILYLYSISFNLFIKDITQDTMTMSKVAYLRDIIPRLRCKWLVT</sequence>
<organism evidence="2">
    <name type="scientific">Balbiania investiens</name>
    <dbReference type="NCBI Taxonomy" id="111861"/>
    <lineage>
        <taxon>Eukaryota</taxon>
        <taxon>Rhodophyta</taxon>
        <taxon>Florideophyceae</taxon>
        <taxon>Nemaliophycidae</taxon>
        <taxon>Balbianiales</taxon>
        <taxon>Balbianiaceae</taxon>
        <taxon>Balbiania</taxon>
    </lineage>
</organism>
<evidence type="ECO:0000256" key="1">
    <source>
        <dbReference type="SAM" id="Phobius"/>
    </source>
</evidence>
<keyword evidence="2" id="KW-0934">Plastid</keyword>
<feature type="transmembrane region" description="Helical" evidence="1">
    <location>
        <begin position="137"/>
        <end position="157"/>
    </location>
</feature>
<dbReference type="GeneID" id="40138830"/>
<keyword evidence="1" id="KW-1133">Transmembrane helix</keyword>
<proteinExistence type="predicted"/>
<name>A0A4D6BL58_9FLOR</name>
<keyword evidence="1" id="KW-0472">Membrane</keyword>
<protein>
    <submittedName>
        <fullName evidence="2">Uncharacterized protein</fullName>
    </submittedName>
</protein>
<gene>
    <name evidence="2" type="primary">orf5</name>
</gene>
<dbReference type="EMBL" id="MH026108">
    <property type="protein sequence ID" value="QBX88672.1"/>
    <property type="molecule type" value="Genomic_DNA"/>
</dbReference>
<dbReference type="AlphaFoldDB" id="A0A4D6BL58"/>
<dbReference type="RefSeq" id="YP_009628889.1">
    <property type="nucleotide sequence ID" value="NC_042171.1"/>
</dbReference>
<accession>A0A4D6BL58</accession>